<accession>A0A821SFU1</accession>
<dbReference type="EMBL" id="CAJOBS010003373">
    <property type="protein sequence ID" value="CAF4854399.1"/>
    <property type="molecule type" value="Genomic_DNA"/>
</dbReference>
<protein>
    <submittedName>
        <fullName evidence="1">Uncharacterized protein</fullName>
    </submittedName>
</protein>
<evidence type="ECO:0000313" key="2">
    <source>
        <dbReference type="Proteomes" id="UP000663838"/>
    </source>
</evidence>
<gene>
    <name evidence="1" type="ORF">TOA249_LOCUS27158</name>
</gene>
<name>A0A821SFU1_9BILA</name>
<sequence length="189" mass="21900">MLEVDFNSKRSGAEVIVALHNESEPAIICKVEIKKDIEFKEESINLNWKEDLSSHSIKTQDNLIIERDREDEISLGVEELLTPSNKVDVGDMRDQMDKITHMELLDPSTEMGVDVTLHGNSLQHEFSKKRKIELDFPSDLVWKMKDSHLYNEDRENENHSQSPKRIESNIESVLLFNIRPNVFVNLGER</sequence>
<comment type="caution">
    <text evidence="1">The sequence shown here is derived from an EMBL/GenBank/DDBJ whole genome shotgun (WGS) entry which is preliminary data.</text>
</comment>
<reference evidence="1" key="1">
    <citation type="submission" date="2021-02" db="EMBL/GenBank/DDBJ databases">
        <authorList>
            <person name="Nowell W R."/>
        </authorList>
    </citation>
    <scope>NUCLEOTIDE SEQUENCE</scope>
</reference>
<dbReference type="Proteomes" id="UP000663838">
    <property type="component" value="Unassembled WGS sequence"/>
</dbReference>
<evidence type="ECO:0000313" key="1">
    <source>
        <dbReference type="EMBL" id="CAF4854399.1"/>
    </source>
</evidence>
<proteinExistence type="predicted"/>
<organism evidence="1 2">
    <name type="scientific">Rotaria socialis</name>
    <dbReference type="NCBI Taxonomy" id="392032"/>
    <lineage>
        <taxon>Eukaryota</taxon>
        <taxon>Metazoa</taxon>
        <taxon>Spiralia</taxon>
        <taxon>Gnathifera</taxon>
        <taxon>Rotifera</taxon>
        <taxon>Eurotatoria</taxon>
        <taxon>Bdelloidea</taxon>
        <taxon>Philodinida</taxon>
        <taxon>Philodinidae</taxon>
        <taxon>Rotaria</taxon>
    </lineage>
</organism>
<dbReference type="AlphaFoldDB" id="A0A821SFU1"/>